<dbReference type="SUPFAM" id="SSF46767">
    <property type="entry name" value="Methylated DNA-protein cysteine methyltransferase, C-terminal domain"/>
    <property type="match status" value="1"/>
</dbReference>
<feature type="domain" description="GIY-YIG" evidence="7">
    <location>
        <begin position="72"/>
        <end position="147"/>
    </location>
</feature>
<dbReference type="STRING" id="1798644.A2122_02585"/>
<comment type="catalytic activity">
    <reaction evidence="6">
        <text>a 6-O-methyl-2'-deoxyguanosine in DNA + L-cysteinyl-[protein] = S-methyl-L-cysteinyl-[protein] + a 2'-deoxyguanosine in DNA</text>
        <dbReference type="Rhea" id="RHEA:24000"/>
        <dbReference type="Rhea" id="RHEA-COMP:10131"/>
        <dbReference type="Rhea" id="RHEA-COMP:10132"/>
        <dbReference type="Rhea" id="RHEA-COMP:11367"/>
        <dbReference type="Rhea" id="RHEA-COMP:11368"/>
        <dbReference type="ChEBI" id="CHEBI:29950"/>
        <dbReference type="ChEBI" id="CHEBI:82612"/>
        <dbReference type="ChEBI" id="CHEBI:85445"/>
        <dbReference type="ChEBI" id="CHEBI:85448"/>
        <dbReference type="EC" id="2.1.1.63"/>
    </reaction>
</comment>
<evidence type="ECO:0000313" key="9">
    <source>
        <dbReference type="Proteomes" id="UP000176648"/>
    </source>
</evidence>
<evidence type="ECO:0000256" key="5">
    <source>
        <dbReference type="ARBA" id="ARBA00023204"/>
    </source>
</evidence>
<dbReference type="PROSITE" id="PS00374">
    <property type="entry name" value="MGMT"/>
    <property type="match status" value="1"/>
</dbReference>
<reference evidence="8 9" key="1">
    <citation type="journal article" date="2016" name="Nat. Commun.">
        <title>Thousands of microbial genomes shed light on interconnected biogeochemical processes in an aquifer system.</title>
        <authorList>
            <person name="Anantharaman K."/>
            <person name="Brown C.T."/>
            <person name="Hug L.A."/>
            <person name="Sharon I."/>
            <person name="Castelle C.J."/>
            <person name="Probst A.J."/>
            <person name="Thomas B.C."/>
            <person name="Singh A."/>
            <person name="Wilkins M.J."/>
            <person name="Karaoz U."/>
            <person name="Brodie E.L."/>
            <person name="Williams K.H."/>
            <person name="Hubbard S.S."/>
            <person name="Banfield J.F."/>
        </authorList>
    </citation>
    <scope>NUCLEOTIDE SEQUENCE [LARGE SCALE GENOMIC DNA]</scope>
</reference>
<dbReference type="Pfam" id="PF01035">
    <property type="entry name" value="DNA_binding_1"/>
    <property type="match status" value="1"/>
</dbReference>
<dbReference type="InterPro" id="IPR001497">
    <property type="entry name" value="MethylDNA_cys_MeTrfase_AS"/>
</dbReference>
<evidence type="ECO:0000256" key="6">
    <source>
        <dbReference type="ARBA" id="ARBA00049348"/>
    </source>
</evidence>
<dbReference type="InterPro" id="IPR000305">
    <property type="entry name" value="GIY-YIG_endonuc"/>
</dbReference>
<evidence type="ECO:0000313" key="8">
    <source>
        <dbReference type="EMBL" id="OGY96568.1"/>
    </source>
</evidence>
<dbReference type="Pfam" id="PF01541">
    <property type="entry name" value="GIY-YIG"/>
    <property type="match status" value="1"/>
</dbReference>
<dbReference type="AlphaFoldDB" id="A0A1G2C584"/>
<evidence type="ECO:0000259" key="7">
    <source>
        <dbReference type="PROSITE" id="PS50164"/>
    </source>
</evidence>
<evidence type="ECO:0000256" key="4">
    <source>
        <dbReference type="ARBA" id="ARBA00022763"/>
    </source>
</evidence>
<proteinExistence type="predicted"/>
<dbReference type="InterPro" id="IPR014048">
    <property type="entry name" value="MethylDNA_cys_MeTrfase_DNA-bd"/>
</dbReference>
<dbReference type="GO" id="GO:0032259">
    <property type="term" value="P:methylation"/>
    <property type="evidence" value="ECO:0007669"/>
    <property type="project" value="UniProtKB-KW"/>
</dbReference>
<evidence type="ECO:0000256" key="1">
    <source>
        <dbReference type="ARBA" id="ARBA00001286"/>
    </source>
</evidence>
<sequence length="182" mass="20758">MGARRGFQEAVLAIVKKIPPGKTLSYKDVAGRAGNPHAYRAVGSILNRYDAKKWHIPCHRVVRSDLPAPRPGLYFVYAVLCGNGAIYIGQTGNLQKRWMQHRNGTASDYTRRYGARQLFHYEQHGSREEAVQREKWLKTGFGRKWLKREWKAGRTRQAGGTPGGYRWGSKRKLHLLKKEGAL</sequence>
<protein>
    <recommendedName>
        <fullName evidence="7">GIY-YIG domain-containing protein</fullName>
    </recommendedName>
</protein>
<keyword evidence="4" id="KW-0227">DNA damage</keyword>
<dbReference type="InterPro" id="IPR036217">
    <property type="entry name" value="MethylDNA_cys_MeTrfase_DNAb"/>
</dbReference>
<dbReference type="PANTHER" id="PTHR10815">
    <property type="entry name" value="METHYLATED-DNA--PROTEIN-CYSTEINE METHYLTRANSFERASE"/>
    <property type="match status" value="1"/>
</dbReference>
<dbReference type="EMBL" id="MHKU01000028">
    <property type="protein sequence ID" value="OGY96568.1"/>
    <property type="molecule type" value="Genomic_DNA"/>
</dbReference>
<dbReference type="PROSITE" id="PS50164">
    <property type="entry name" value="GIY_YIG"/>
    <property type="match status" value="1"/>
</dbReference>
<dbReference type="Proteomes" id="UP000176648">
    <property type="component" value="Unassembled WGS sequence"/>
</dbReference>
<comment type="catalytic activity">
    <reaction evidence="1">
        <text>a 4-O-methyl-thymidine in DNA + L-cysteinyl-[protein] = a thymidine in DNA + S-methyl-L-cysteinyl-[protein]</text>
        <dbReference type="Rhea" id="RHEA:53428"/>
        <dbReference type="Rhea" id="RHEA-COMP:10131"/>
        <dbReference type="Rhea" id="RHEA-COMP:10132"/>
        <dbReference type="Rhea" id="RHEA-COMP:13555"/>
        <dbReference type="Rhea" id="RHEA-COMP:13556"/>
        <dbReference type="ChEBI" id="CHEBI:29950"/>
        <dbReference type="ChEBI" id="CHEBI:82612"/>
        <dbReference type="ChEBI" id="CHEBI:137386"/>
        <dbReference type="ChEBI" id="CHEBI:137387"/>
        <dbReference type="EC" id="2.1.1.63"/>
    </reaction>
</comment>
<dbReference type="PANTHER" id="PTHR10815:SF13">
    <property type="entry name" value="METHYLATED-DNA--PROTEIN-CYSTEINE METHYLTRANSFERASE"/>
    <property type="match status" value="1"/>
</dbReference>
<dbReference type="CDD" id="cd06445">
    <property type="entry name" value="ATase"/>
    <property type="match status" value="1"/>
</dbReference>
<keyword evidence="3" id="KW-0808">Transferase</keyword>
<comment type="caution">
    <text evidence="8">The sequence shown here is derived from an EMBL/GenBank/DDBJ whole genome shotgun (WGS) entry which is preliminary data.</text>
</comment>
<keyword evidence="2" id="KW-0489">Methyltransferase</keyword>
<dbReference type="GO" id="GO:0003908">
    <property type="term" value="F:methylated-DNA-[protein]-cysteine S-methyltransferase activity"/>
    <property type="evidence" value="ECO:0007669"/>
    <property type="project" value="UniProtKB-EC"/>
</dbReference>
<accession>A0A1G2C584</accession>
<organism evidence="8 9">
    <name type="scientific">Candidatus Liptonbacteria bacterium GWB1_49_6</name>
    <dbReference type="NCBI Taxonomy" id="1798644"/>
    <lineage>
        <taxon>Bacteria</taxon>
        <taxon>Candidatus Liptoniibacteriota</taxon>
    </lineage>
</organism>
<dbReference type="Gene3D" id="3.40.1440.10">
    <property type="entry name" value="GIY-YIG endonuclease"/>
    <property type="match status" value="1"/>
</dbReference>
<dbReference type="NCBIfam" id="TIGR00589">
    <property type="entry name" value="ogt"/>
    <property type="match status" value="1"/>
</dbReference>
<gene>
    <name evidence="8" type="ORF">A2122_02585</name>
</gene>
<dbReference type="SUPFAM" id="SSF82771">
    <property type="entry name" value="GIY-YIG endonuclease"/>
    <property type="match status" value="1"/>
</dbReference>
<evidence type="ECO:0000256" key="2">
    <source>
        <dbReference type="ARBA" id="ARBA00022603"/>
    </source>
</evidence>
<name>A0A1G2C584_9BACT</name>
<keyword evidence="5" id="KW-0234">DNA repair</keyword>
<dbReference type="GO" id="GO:0006281">
    <property type="term" value="P:DNA repair"/>
    <property type="evidence" value="ECO:0007669"/>
    <property type="project" value="UniProtKB-KW"/>
</dbReference>
<dbReference type="InterPro" id="IPR035901">
    <property type="entry name" value="GIY-YIG_endonuc_sf"/>
</dbReference>
<evidence type="ECO:0000256" key="3">
    <source>
        <dbReference type="ARBA" id="ARBA00022679"/>
    </source>
</evidence>